<dbReference type="Proteomes" id="UP000035680">
    <property type="component" value="Unassembled WGS sequence"/>
</dbReference>
<evidence type="ECO:0000259" key="3">
    <source>
        <dbReference type="Pfam" id="PF24486"/>
    </source>
</evidence>
<sequence length="255" mass="28406">MLYLLGAALALMPLPIQLEGTVHNHLFPYVSKNISKITFPVNLEVITSFVIKGFDLVKLVYNCWNGGGNQNVSKTYYFGPTLKNLMQDKTEDIAANDTSIRVKCDTYYLNVGYLKGVKYNGIYAGVEDLDSTDSLRGKFSKGEKSISFVESDNGITIITCIYTTLDGSITTTTNFINKNKVVVPSSKDKELPNGARISSKPKTATSDTVKKEVKGAENNGIKNTKTFFEFFIQLYNHSCQFVLAMFLYKSVYHLS</sequence>
<accession>A0A0K0EYY2</accession>
<keyword evidence="2" id="KW-0732">Signal</keyword>
<organism evidence="5 6">
    <name type="scientific">Strongyloides venezuelensis</name>
    <name type="common">Threadworm</name>
    <dbReference type="NCBI Taxonomy" id="75913"/>
    <lineage>
        <taxon>Eukaryota</taxon>
        <taxon>Metazoa</taxon>
        <taxon>Ecdysozoa</taxon>
        <taxon>Nematoda</taxon>
        <taxon>Chromadorea</taxon>
        <taxon>Rhabditida</taxon>
        <taxon>Tylenchina</taxon>
        <taxon>Panagrolaimomorpha</taxon>
        <taxon>Strongyloidoidea</taxon>
        <taxon>Strongyloididae</taxon>
        <taxon>Strongyloides</taxon>
    </lineage>
</organism>
<dbReference type="WBParaSite" id="SVE_0174100.1">
    <property type="protein sequence ID" value="SVE_0174100.1"/>
    <property type="gene ID" value="SVE_0174100"/>
</dbReference>
<reference evidence="6" key="2">
    <citation type="submission" date="2015-08" db="UniProtKB">
        <authorList>
            <consortium name="WormBaseParasite"/>
        </authorList>
    </citation>
    <scope>IDENTIFICATION</scope>
</reference>
<feature type="signal peptide" evidence="2">
    <location>
        <begin position="1"/>
        <end position="20"/>
    </location>
</feature>
<proteinExistence type="predicted"/>
<keyword evidence="5" id="KW-1185">Reference proteome</keyword>
<feature type="chain" id="PRO_5005328847" evidence="2">
    <location>
        <begin position="21"/>
        <end position="255"/>
    </location>
</feature>
<protein>
    <submittedName>
        <fullName evidence="6">DOMON domain-containing protein</fullName>
    </submittedName>
</protein>
<dbReference type="AlphaFoldDB" id="A0A0K0EYY2"/>
<dbReference type="InterPro" id="IPR056005">
    <property type="entry name" value="DUF7583"/>
</dbReference>
<evidence type="ECO:0000259" key="4">
    <source>
        <dbReference type="Pfam" id="PF24488"/>
    </source>
</evidence>
<evidence type="ECO:0000256" key="1">
    <source>
        <dbReference type="SAM" id="MobiDB-lite"/>
    </source>
</evidence>
<dbReference type="Pfam" id="PF24488">
    <property type="entry name" value="DUF7584"/>
    <property type="match status" value="1"/>
</dbReference>
<feature type="domain" description="DUF7584" evidence="4">
    <location>
        <begin position="41"/>
        <end position="78"/>
    </location>
</feature>
<reference evidence="5" key="1">
    <citation type="submission" date="2014-07" db="EMBL/GenBank/DDBJ databases">
        <authorList>
            <person name="Martin A.A"/>
            <person name="De Silva N."/>
        </authorList>
    </citation>
    <scope>NUCLEOTIDE SEQUENCE</scope>
</reference>
<dbReference type="InterPro" id="IPR056006">
    <property type="entry name" value="DUF7584"/>
</dbReference>
<dbReference type="STRING" id="75913.A0A0K0EYY2"/>
<evidence type="ECO:0000313" key="6">
    <source>
        <dbReference type="WBParaSite" id="SVE_0174100.1"/>
    </source>
</evidence>
<feature type="region of interest" description="Disordered" evidence="1">
    <location>
        <begin position="191"/>
        <end position="212"/>
    </location>
</feature>
<evidence type="ECO:0000313" key="5">
    <source>
        <dbReference type="Proteomes" id="UP000035680"/>
    </source>
</evidence>
<name>A0A0K0EYY2_STRVS</name>
<feature type="domain" description="DUF7583" evidence="3">
    <location>
        <begin position="93"/>
        <end position="176"/>
    </location>
</feature>
<evidence type="ECO:0000256" key="2">
    <source>
        <dbReference type="SAM" id="SignalP"/>
    </source>
</evidence>
<dbReference type="Pfam" id="PF24486">
    <property type="entry name" value="DUF7583"/>
    <property type="match status" value="1"/>
</dbReference>